<evidence type="ECO:0000313" key="1">
    <source>
        <dbReference type="EMBL" id="GAA2342951.1"/>
    </source>
</evidence>
<sequence length="113" mass="11949">MRLDEFEGDALMALTEDPALREDACVELAHRINRADMMIGILPVGAADIVVAGLSAAGRSGSARAWRELGVCFLGTDGDRLPPPQWPAGPRFTDGDGQPASRALRCFAEAATP</sequence>
<name>A0ABP5T0X1_9ACTN</name>
<dbReference type="Proteomes" id="UP001501444">
    <property type="component" value="Unassembled WGS sequence"/>
</dbReference>
<protein>
    <submittedName>
        <fullName evidence="1">Uncharacterized protein</fullName>
    </submittedName>
</protein>
<keyword evidence="2" id="KW-1185">Reference proteome</keyword>
<dbReference type="EMBL" id="BAAARV010000023">
    <property type="protein sequence ID" value="GAA2342951.1"/>
    <property type="molecule type" value="Genomic_DNA"/>
</dbReference>
<organism evidence="1 2">
    <name type="scientific">Dactylosporangium salmoneum</name>
    <dbReference type="NCBI Taxonomy" id="53361"/>
    <lineage>
        <taxon>Bacteria</taxon>
        <taxon>Bacillati</taxon>
        <taxon>Actinomycetota</taxon>
        <taxon>Actinomycetes</taxon>
        <taxon>Micromonosporales</taxon>
        <taxon>Micromonosporaceae</taxon>
        <taxon>Dactylosporangium</taxon>
    </lineage>
</organism>
<dbReference type="RefSeq" id="WP_344612714.1">
    <property type="nucleotide sequence ID" value="NZ_BAAARV010000023.1"/>
</dbReference>
<proteinExistence type="predicted"/>
<reference evidence="2" key="1">
    <citation type="journal article" date="2019" name="Int. J. Syst. Evol. Microbiol.">
        <title>The Global Catalogue of Microorganisms (GCM) 10K type strain sequencing project: providing services to taxonomists for standard genome sequencing and annotation.</title>
        <authorList>
            <consortium name="The Broad Institute Genomics Platform"/>
            <consortium name="The Broad Institute Genome Sequencing Center for Infectious Disease"/>
            <person name="Wu L."/>
            <person name="Ma J."/>
        </authorList>
    </citation>
    <scope>NUCLEOTIDE SEQUENCE [LARGE SCALE GENOMIC DNA]</scope>
    <source>
        <strain evidence="2">JCM 3272</strain>
    </source>
</reference>
<comment type="caution">
    <text evidence="1">The sequence shown here is derived from an EMBL/GenBank/DDBJ whole genome shotgun (WGS) entry which is preliminary data.</text>
</comment>
<accession>A0ABP5T0X1</accession>
<gene>
    <name evidence="1" type="ORF">GCM10010170_027370</name>
</gene>
<evidence type="ECO:0000313" key="2">
    <source>
        <dbReference type="Proteomes" id="UP001501444"/>
    </source>
</evidence>